<dbReference type="InterPro" id="IPR036909">
    <property type="entry name" value="Cyt_c-like_dom_sf"/>
</dbReference>
<feature type="chain" id="PRO_5002630978" evidence="7">
    <location>
        <begin position="24"/>
        <end position="212"/>
    </location>
</feature>
<sequence>MVFSLYRRVLFTLFALLAMPTAAEDGVADGQMMYASCSVCHGAKGEGNNSANAPALAGQSSRYIARQLSHFKSGIRGSEAGDIFGSQMRSMTAVLVDEKAITDVAKYIATLPTVEVKTMAEGDLRNGNNVYQGNCGSCHGGQGQGNTALNSPRLASLDRTYIIRQYRNFKAGLRGSHPDDRFGKQMKMMATSLSAEKDLYDVIAYLHARAKN</sequence>
<keyword evidence="2 6" id="KW-0349">Heme</keyword>
<keyword evidence="4" id="KW-0249">Electron transport</keyword>
<dbReference type="Gene3D" id="1.10.760.10">
    <property type="entry name" value="Cytochrome c-like domain"/>
    <property type="match status" value="2"/>
</dbReference>
<dbReference type="eggNOG" id="COG2863">
    <property type="taxonomic scope" value="Bacteria"/>
</dbReference>
<dbReference type="InterPro" id="IPR009056">
    <property type="entry name" value="Cyt_c-like_dom"/>
</dbReference>
<proteinExistence type="predicted"/>
<keyword evidence="5 6" id="KW-0408">Iron</keyword>
<comment type="caution">
    <text evidence="9">The sequence shown here is derived from an EMBL/GenBank/DDBJ whole genome shotgun (WGS) entry which is preliminary data.</text>
</comment>
<accession>A0YHE8</accession>
<feature type="signal peptide" evidence="7">
    <location>
        <begin position="1"/>
        <end position="23"/>
    </location>
</feature>
<reference evidence="9 10" key="1">
    <citation type="journal article" date="2010" name="J. Bacteriol.">
        <title>Genome sequence of the oligotrophic marine Gammaproteobacterium HTCC2143, isolated from the Oregon Coast.</title>
        <authorList>
            <person name="Oh H.M."/>
            <person name="Kang I."/>
            <person name="Ferriera S."/>
            <person name="Giovannoni S.J."/>
            <person name="Cho J.C."/>
        </authorList>
    </citation>
    <scope>NUCLEOTIDE SEQUENCE [LARGE SCALE GENOMIC DNA]</scope>
    <source>
        <strain evidence="9 10">HTCC2143</strain>
    </source>
</reference>
<dbReference type="InterPro" id="IPR050597">
    <property type="entry name" value="Cytochrome_c_Oxidase_Subunit"/>
</dbReference>
<name>A0YHE8_9GAMM</name>
<evidence type="ECO:0000256" key="7">
    <source>
        <dbReference type="SAM" id="SignalP"/>
    </source>
</evidence>
<keyword evidence="3 6" id="KW-0479">Metal-binding</keyword>
<evidence type="ECO:0000256" key="1">
    <source>
        <dbReference type="ARBA" id="ARBA00022448"/>
    </source>
</evidence>
<keyword evidence="1" id="KW-0813">Transport</keyword>
<evidence type="ECO:0000313" key="9">
    <source>
        <dbReference type="EMBL" id="EAW29736.1"/>
    </source>
</evidence>
<dbReference type="PROSITE" id="PS51007">
    <property type="entry name" value="CYTC"/>
    <property type="match status" value="2"/>
</dbReference>
<organism evidence="9 10">
    <name type="scientific">marine gamma proteobacterium HTCC2143</name>
    <dbReference type="NCBI Taxonomy" id="247633"/>
    <lineage>
        <taxon>Bacteria</taxon>
        <taxon>Pseudomonadati</taxon>
        <taxon>Pseudomonadota</taxon>
        <taxon>Gammaproteobacteria</taxon>
        <taxon>Cellvibrionales</taxon>
        <taxon>Spongiibacteraceae</taxon>
        <taxon>BD1-7 clade</taxon>
    </lineage>
</organism>
<dbReference type="GO" id="GO:0020037">
    <property type="term" value="F:heme binding"/>
    <property type="evidence" value="ECO:0007669"/>
    <property type="project" value="InterPro"/>
</dbReference>
<dbReference type="AlphaFoldDB" id="A0YHE8"/>
<keyword evidence="7" id="KW-0732">Signal</keyword>
<dbReference type="EMBL" id="AAVT01000016">
    <property type="protein sequence ID" value="EAW29736.1"/>
    <property type="molecule type" value="Genomic_DNA"/>
</dbReference>
<gene>
    <name evidence="9" type="ORF">GP2143_11499</name>
</gene>
<dbReference type="GO" id="GO:0046872">
    <property type="term" value="F:metal ion binding"/>
    <property type="evidence" value="ECO:0007669"/>
    <property type="project" value="UniProtKB-KW"/>
</dbReference>
<evidence type="ECO:0000256" key="3">
    <source>
        <dbReference type="ARBA" id="ARBA00022723"/>
    </source>
</evidence>
<evidence type="ECO:0000256" key="4">
    <source>
        <dbReference type="ARBA" id="ARBA00022982"/>
    </source>
</evidence>
<evidence type="ECO:0000256" key="5">
    <source>
        <dbReference type="ARBA" id="ARBA00023004"/>
    </source>
</evidence>
<dbReference type="PANTHER" id="PTHR33751">
    <property type="entry name" value="CBB3-TYPE CYTOCHROME C OXIDASE SUBUNIT FIXP"/>
    <property type="match status" value="1"/>
</dbReference>
<dbReference type="Pfam" id="PF00034">
    <property type="entry name" value="Cytochrom_C"/>
    <property type="match status" value="2"/>
</dbReference>
<dbReference type="STRING" id="247633.GP2143_11499"/>
<keyword evidence="10" id="KW-1185">Reference proteome</keyword>
<feature type="domain" description="Cytochrome c" evidence="8">
    <location>
        <begin position="122"/>
        <end position="210"/>
    </location>
</feature>
<evidence type="ECO:0000256" key="6">
    <source>
        <dbReference type="PROSITE-ProRule" id="PRU00433"/>
    </source>
</evidence>
<feature type="domain" description="Cytochrome c" evidence="8">
    <location>
        <begin position="25"/>
        <end position="112"/>
    </location>
</feature>
<dbReference type="PANTHER" id="PTHR33751:SF9">
    <property type="entry name" value="CYTOCHROME C4"/>
    <property type="match status" value="1"/>
</dbReference>
<evidence type="ECO:0000313" key="10">
    <source>
        <dbReference type="Proteomes" id="UP000004931"/>
    </source>
</evidence>
<dbReference type="GO" id="GO:0009055">
    <property type="term" value="F:electron transfer activity"/>
    <property type="evidence" value="ECO:0007669"/>
    <property type="project" value="InterPro"/>
</dbReference>
<evidence type="ECO:0000256" key="2">
    <source>
        <dbReference type="ARBA" id="ARBA00022617"/>
    </source>
</evidence>
<dbReference type="Proteomes" id="UP000004931">
    <property type="component" value="Unassembled WGS sequence"/>
</dbReference>
<protein>
    <submittedName>
        <fullName evidence="9">Cytochrome c family protein</fullName>
    </submittedName>
</protein>
<evidence type="ECO:0000259" key="8">
    <source>
        <dbReference type="PROSITE" id="PS51007"/>
    </source>
</evidence>
<dbReference type="SUPFAM" id="SSF46626">
    <property type="entry name" value="Cytochrome c"/>
    <property type="match status" value="2"/>
</dbReference>